<dbReference type="InterPro" id="IPR050745">
    <property type="entry name" value="Multifunctional_regulatory"/>
</dbReference>
<evidence type="ECO:0000313" key="4">
    <source>
        <dbReference type="EMBL" id="QSQ23171.1"/>
    </source>
</evidence>
<evidence type="ECO:0000256" key="3">
    <source>
        <dbReference type="PROSITE-ProRule" id="PRU00023"/>
    </source>
</evidence>
<protein>
    <submittedName>
        <fullName evidence="4">Ankyrin repeat domain-containing protein</fullName>
    </submittedName>
</protein>
<dbReference type="PROSITE" id="PS50088">
    <property type="entry name" value="ANK_REPEAT"/>
    <property type="match status" value="2"/>
</dbReference>
<dbReference type="Gene3D" id="1.25.40.20">
    <property type="entry name" value="Ankyrin repeat-containing domain"/>
    <property type="match status" value="2"/>
</dbReference>
<name>A0ABX7NW53_9BACT</name>
<dbReference type="InterPro" id="IPR036770">
    <property type="entry name" value="Ankyrin_rpt-contain_sf"/>
</dbReference>
<dbReference type="InterPro" id="IPR002110">
    <property type="entry name" value="Ankyrin_rpt"/>
</dbReference>
<organism evidence="4 5">
    <name type="scientific">Pyxidicoccus parkwayensis</name>
    <dbReference type="NCBI Taxonomy" id="2813578"/>
    <lineage>
        <taxon>Bacteria</taxon>
        <taxon>Pseudomonadati</taxon>
        <taxon>Myxococcota</taxon>
        <taxon>Myxococcia</taxon>
        <taxon>Myxococcales</taxon>
        <taxon>Cystobacterineae</taxon>
        <taxon>Myxococcaceae</taxon>
        <taxon>Pyxidicoccus</taxon>
    </lineage>
</organism>
<reference evidence="4 5" key="1">
    <citation type="submission" date="2021-02" db="EMBL/GenBank/DDBJ databases">
        <title>De Novo genome assembly of isolated myxobacteria.</title>
        <authorList>
            <person name="Stevens D.C."/>
        </authorList>
    </citation>
    <scope>NUCLEOTIDE SEQUENCE [LARGE SCALE GENOMIC DNA]</scope>
    <source>
        <strain evidence="5">SCPEA02</strain>
    </source>
</reference>
<dbReference type="SUPFAM" id="SSF48403">
    <property type="entry name" value="Ankyrin repeat"/>
    <property type="match status" value="1"/>
</dbReference>
<dbReference type="Pfam" id="PF12796">
    <property type="entry name" value="Ank_2"/>
    <property type="match status" value="1"/>
</dbReference>
<dbReference type="PROSITE" id="PS50297">
    <property type="entry name" value="ANK_REP_REGION"/>
    <property type="match status" value="2"/>
</dbReference>
<feature type="repeat" description="ANK" evidence="3">
    <location>
        <begin position="48"/>
        <end position="88"/>
    </location>
</feature>
<dbReference type="Proteomes" id="UP000662747">
    <property type="component" value="Chromosome"/>
</dbReference>
<feature type="repeat" description="ANK" evidence="3">
    <location>
        <begin position="161"/>
        <end position="193"/>
    </location>
</feature>
<keyword evidence="2 3" id="KW-0040">ANK repeat</keyword>
<keyword evidence="1" id="KW-0677">Repeat</keyword>
<evidence type="ECO:0000313" key="5">
    <source>
        <dbReference type="Proteomes" id="UP000662747"/>
    </source>
</evidence>
<accession>A0ABX7NW53</accession>
<dbReference type="EMBL" id="CP071090">
    <property type="protein sequence ID" value="QSQ23171.1"/>
    <property type="molecule type" value="Genomic_DNA"/>
</dbReference>
<dbReference type="PANTHER" id="PTHR24189:SF50">
    <property type="entry name" value="ANKYRIN REPEAT AND SOCS BOX PROTEIN 2"/>
    <property type="match status" value="1"/>
</dbReference>
<evidence type="ECO:0000256" key="1">
    <source>
        <dbReference type="ARBA" id="ARBA00022737"/>
    </source>
</evidence>
<evidence type="ECO:0000256" key="2">
    <source>
        <dbReference type="ARBA" id="ARBA00023043"/>
    </source>
</evidence>
<proteinExistence type="predicted"/>
<dbReference type="PANTHER" id="PTHR24189">
    <property type="entry name" value="MYOTROPHIN"/>
    <property type="match status" value="1"/>
</dbReference>
<sequence length="476" mass="51867">MSTSTNPDATQALLSLCQDRQRWRAELSAAAVSELLSRGADVNGRGDYGSTPLHFAVLPPYQKDHPLPSVDVVRTLLDAGADPNARDDHTKTPLLRALPSYRDDAAQEQRALEIIHLLREAGAKVPPDVKDARAAAFDIGSPRLYQELLDAGAPIDVRDDKDATPLHQAAQSGSVPIAEMLLARGAEVNALDGLGRTPLRAALRGRVDHKGRPHSRTPEYDALIALLERAGGQPHVPYSWSEDPFAPFPFDTAALRAAVPKSWLSFNLDVDSAQELATVLESSGDPDQALAVLATLRDVLDVPPRHVRLQGPLTLERPFFHHGDLEVEGHLAIHKAFAVTGSLIVHGVLEDQMNDSLVNILGDVRCHALNTDGDFSVRGDIHARDVVLGHHNDCLLLATAIHARVVIEDDHAVSGEVHAEQHFDINTYTLRDGGDEVPKRLRALFVDEVMEEDGLVCNSDLFDRLRKGLPVFRGQS</sequence>
<dbReference type="RefSeq" id="WP_206724746.1">
    <property type="nucleotide sequence ID" value="NZ_CP071090.1"/>
</dbReference>
<keyword evidence="5" id="KW-1185">Reference proteome</keyword>
<gene>
    <name evidence="4" type="ORF">JY651_50210</name>
</gene>
<dbReference type="SMART" id="SM00248">
    <property type="entry name" value="ANK"/>
    <property type="match status" value="2"/>
</dbReference>
<dbReference type="Pfam" id="PF00023">
    <property type="entry name" value="Ank"/>
    <property type="match status" value="1"/>
</dbReference>